<dbReference type="PANTHER" id="PTHR12722">
    <property type="entry name" value="XAP-5 PROTEIN-RELATED"/>
    <property type="match status" value="1"/>
</dbReference>
<dbReference type="RefSeq" id="XP_033589647.1">
    <property type="nucleotide sequence ID" value="XM_033731062.1"/>
</dbReference>
<keyword evidence="4" id="KW-1185">Reference proteome</keyword>
<reference evidence="3" key="1">
    <citation type="journal article" date="2020" name="Stud. Mycol.">
        <title>101 Dothideomycetes genomes: a test case for predicting lifestyles and emergence of pathogens.</title>
        <authorList>
            <person name="Haridas S."/>
            <person name="Albert R."/>
            <person name="Binder M."/>
            <person name="Bloem J."/>
            <person name="Labutti K."/>
            <person name="Salamov A."/>
            <person name="Andreopoulos B."/>
            <person name="Baker S."/>
            <person name="Barry K."/>
            <person name="Bills G."/>
            <person name="Bluhm B."/>
            <person name="Cannon C."/>
            <person name="Castanera R."/>
            <person name="Culley D."/>
            <person name="Daum C."/>
            <person name="Ezra D."/>
            <person name="Gonzalez J."/>
            <person name="Henrissat B."/>
            <person name="Kuo A."/>
            <person name="Liang C."/>
            <person name="Lipzen A."/>
            <person name="Lutzoni F."/>
            <person name="Magnuson J."/>
            <person name="Mondo S."/>
            <person name="Nolan M."/>
            <person name="Ohm R."/>
            <person name="Pangilinan J."/>
            <person name="Park H.-J."/>
            <person name="Ramirez L."/>
            <person name="Alfaro M."/>
            <person name="Sun H."/>
            <person name="Tritt A."/>
            <person name="Yoshinaga Y."/>
            <person name="Zwiers L.-H."/>
            <person name="Turgeon B."/>
            <person name="Goodwin S."/>
            <person name="Spatafora J."/>
            <person name="Crous P."/>
            <person name="Grigoriev I."/>
        </authorList>
    </citation>
    <scope>NUCLEOTIDE SEQUENCE</scope>
    <source>
        <strain evidence="3">CBS 113389</strain>
    </source>
</reference>
<feature type="region of interest" description="Disordered" evidence="1">
    <location>
        <begin position="274"/>
        <end position="306"/>
    </location>
</feature>
<evidence type="ECO:0000256" key="1">
    <source>
        <dbReference type="SAM" id="MobiDB-lite"/>
    </source>
</evidence>
<dbReference type="EMBL" id="MU001635">
    <property type="protein sequence ID" value="KAF2483077.1"/>
    <property type="molecule type" value="Genomic_DNA"/>
</dbReference>
<dbReference type="InterPro" id="IPR048337">
    <property type="entry name" value="FAM50A/XAP5_C"/>
</dbReference>
<accession>A0A6A6PV07</accession>
<feature type="region of interest" description="Disordered" evidence="1">
    <location>
        <begin position="1"/>
        <end position="31"/>
    </location>
</feature>
<dbReference type="GO" id="GO:0005634">
    <property type="term" value="C:nucleus"/>
    <property type="evidence" value="ECO:0007669"/>
    <property type="project" value="InterPro"/>
</dbReference>
<name>A0A6A6PV07_9PEZI</name>
<dbReference type="AlphaFoldDB" id="A0A6A6PV07"/>
<feature type="compositionally biased region" description="Low complexity" evidence="1">
    <location>
        <begin position="1"/>
        <end position="22"/>
    </location>
</feature>
<dbReference type="Proteomes" id="UP000799767">
    <property type="component" value="Unassembled WGS sequence"/>
</dbReference>
<dbReference type="Pfam" id="PF04921">
    <property type="entry name" value="XAP5"/>
    <property type="match status" value="1"/>
</dbReference>
<dbReference type="GO" id="GO:0006325">
    <property type="term" value="P:chromatin organization"/>
    <property type="evidence" value="ECO:0007669"/>
    <property type="project" value="TreeGrafter"/>
</dbReference>
<evidence type="ECO:0000313" key="4">
    <source>
        <dbReference type="Proteomes" id="UP000799767"/>
    </source>
</evidence>
<evidence type="ECO:0000259" key="2">
    <source>
        <dbReference type="Pfam" id="PF04921"/>
    </source>
</evidence>
<feature type="domain" description="FAM50A/XAP5 C-terminal" evidence="2">
    <location>
        <begin position="171"/>
        <end position="369"/>
    </location>
</feature>
<dbReference type="GeneID" id="54472064"/>
<dbReference type="InterPro" id="IPR007005">
    <property type="entry name" value="XAP5"/>
</dbReference>
<dbReference type="OrthoDB" id="1562195at2759"/>
<dbReference type="PANTHER" id="PTHR12722:SF0">
    <property type="entry name" value="PROTEIN FAM50A"/>
    <property type="match status" value="1"/>
</dbReference>
<gene>
    <name evidence="3" type="ORF">BDY17DRAFT_250465</name>
</gene>
<feature type="region of interest" description="Disordered" evidence="1">
    <location>
        <begin position="90"/>
        <end position="120"/>
    </location>
</feature>
<proteinExistence type="predicted"/>
<sequence>MADTPDSNSPSRTSTPNPRFTSQAPTAEDLLKEQTVGLVHLSDFRKRRAEALDLVSRDVTPAASGATTPDGRESVAKAVFKKRKKKIRKGGLSFGGDEEEGDGGTSSTAPSRSETPAADDATAAIKKRLKPNSSVAFQPKAQTKSALQREAHLKDALRKEYAQIQEAVKQTEFCLPFVFYDGKNAPGGMCRMKKGDFVWLFLERARKVGAEKAATGDGRGMKDWARISVDDLMLVRGDLIIPHHYDFHYFMVNNSVGYKNVTIFHHSAEPTAATPNHLLPTSTASTDDAPVGPTPKPPASKHLTTAADRQSFAEAVLVTRLPDSELEGHLDDPAATKVVDRRWYERNKHIYPASTWEEFDSTRDYSKGTRKDGEGNAYFFSR</sequence>
<protein>
    <submittedName>
        <fullName evidence="3">XAP5, circadian clock regulator-domain-containing protein</fullName>
    </submittedName>
</protein>
<organism evidence="3 4">
    <name type="scientific">Neohortaea acidophila</name>
    <dbReference type="NCBI Taxonomy" id="245834"/>
    <lineage>
        <taxon>Eukaryota</taxon>
        <taxon>Fungi</taxon>
        <taxon>Dikarya</taxon>
        <taxon>Ascomycota</taxon>
        <taxon>Pezizomycotina</taxon>
        <taxon>Dothideomycetes</taxon>
        <taxon>Dothideomycetidae</taxon>
        <taxon>Mycosphaerellales</taxon>
        <taxon>Teratosphaeriaceae</taxon>
        <taxon>Neohortaea</taxon>
    </lineage>
</organism>
<evidence type="ECO:0000313" key="3">
    <source>
        <dbReference type="EMBL" id="KAF2483077.1"/>
    </source>
</evidence>